<evidence type="ECO:0000256" key="5">
    <source>
        <dbReference type="ARBA" id="ARBA00022777"/>
    </source>
</evidence>
<evidence type="ECO:0000313" key="10">
    <source>
        <dbReference type="EMBL" id="MEJ5196830.1"/>
    </source>
</evidence>
<evidence type="ECO:0000259" key="9">
    <source>
        <dbReference type="Pfam" id="PF13614"/>
    </source>
</evidence>
<evidence type="ECO:0000256" key="1">
    <source>
        <dbReference type="ARBA" id="ARBA00007316"/>
    </source>
</evidence>
<dbReference type="InterPro" id="IPR025669">
    <property type="entry name" value="AAA_dom"/>
</dbReference>
<evidence type="ECO:0000313" key="11">
    <source>
        <dbReference type="Proteomes" id="UP001373196"/>
    </source>
</evidence>
<dbReference type="EC" id="2.7.10.2" evidence="2"/>
<organism evidence="10 11">
    <name type="scientific">Faecalibacterium wellingii</name>
    <dbReference type="NCBI Taxonomy" id="2929491"/>
    <lineage>
        <taxon>Bacteria</taxon>
        <taxon>Bacillati</taxon>
        <taxon>Bacillota</taxon>
        <taxon>Clostridia</taxon>
        <taxon>Eubacteriales</taxon>
        <taxon>Oscillospiraceae</taxon>
        <taxon>Faecalibacterium</taxon>
    </lineage>
</organism>
<dbReference type="InterPro" id="IPR050445">
    <property type="entry name" value="Bact_polysacc_biosynth/exp"/>
</dbReference>
<dbReference type="CDD" id="cd05387">
    <property type="entry name" value="BY-kinase"/>
    <property type="match status" value="1"/>
</dbReference>
<sequence length="248" mass="27627">MKQLKITKFPALDYAGNEAFNTLSTNLSFAGANVKKIMITSCHAAEGKSYLSMNLMRTLAQRGIKVALVDADLRRSTINSDYGLKYEDGRSDGKGLSHFLAGMVGMDEVIYQTDIPNAIMVPVGRDVPNPLALLTNSHFAELLDMLARMADYVIVDAPPVGVVIDAAEIAKACDGTLIAVNYNDVSRQELLDVKQQIEQTGCPILGTVLNQVDYDNYMGRKYYKSYSKYGKYGYYRKYYKRSHEAEKK</sequence>
<keyword evidence="6" id="KW-0067">ATP-binding</keyword>
<comment type="catalytic activity">
    <reaction evidence="8">
        <text>L-tyrosyl-[protein] + ATP = O-phospho-L-tyrosyl-[protein] + ADP + H(+)</text>
        <dbReference type="Rhea" id="RHEA:10596"/>
        <dbReference type="Rhea" id="RHEA-COMP:10136"/>
        <dbReference type="Rhea" id="RHEA-COMP:20101"/>
        <dbReference type="ChEBI" id="CHEBI:15378"/>
        <dbReference type="ChEBI" id="CHEBI:30616"/>
        <dbReference type="ChEBI" id="CHEBI:46858"/>
        <dbReference type="ChEBI" id="CHEBI:61978"/>
        <dbReference type="ChEBI" id="CHEBI:456216"/>
        <dbReference type="EC" id="2.7.10.2"/>
    </reaction>
</comment>
<accession>A0AB35YBW8</accession>
<protein>
    <recommendedName>
        <fullName evidence="2">non-specific protein-tyrosine kinase</fullName>
        <ecNumber evidence="2">2.7.10.2</ecNumber>
    </recommendedName>
</protein>
<evidence type="ECO:0000256" key="3">
    <source>
        <dbReference type="ARBA" id="ARBA00022679"/>
    </source>
</evidence>
<feature type="domain" description="AAA" evidence="9">
    <location>
        <begin position="35"/>
        <end position="198"/>
    </location>
</feature>
<keyword evidence="3 10" id="KW-0808">Transferase</keyword>
<comment type="caution">
    <text evidence="10">The sequence shown here is derived from an EMBL/GenBank/DDBJ whole genome shotgun (WGS) entry which is preliminary data.</text>
</comment>
<dbReference type="Pfam" id="PF13614">
    <property type="entry name" value="AAA_31"/>
    <property type="match status" value="1"/>
</dbReference>
<evidence type="ECO:0000256" key="6">
    <source>
        <dbReference type="ARBA" id="ARBA00022840"/>
    </source>
</evidence>
<dbReference type="RefSeq" id="WP_339396062.1">
    <property type="nucleotide sequence ID" value="NZ_JBBFGL010000013.1"/>
</dbReference>
<dbReference type="PANTHER" id="PTHR32309">
    <property type="entry name" value="TYROSINE-PROTEIN KINASE"/>
    <property type="match status" value="1"/>
</dbReference>
<name>A0AB35YBW8_9FIRM</name>
<evidence type="ECO:0000256" key="4">
    <source>
        <dbReference type="ARBA" id="ARBA00022741"/>
    </source>
</evidence>
<proteinExistence type="inferred from homology"/>
<dbReference type="InterPro" id="IPR027417">
    <property type="entry name" value="P-loop_NTPase"/>
</dbReference>
<gene>
    <name evidence="10" type="ORF">WF834_11750</name>
</gene>
<dbReference type="Proteomes" id="UP001373196">
    <property type="component" value="Unassembled WGS sequence"/>
</dbReference>
<keyword evidence="5 10" id="KW-0418">Kinase</keyword>
<dbReference type="NCBIfam" id="TIGR01007">
    <property type="entry name" value="eps_fam"/>
    <property type="match status" value="1"/>
</dbReference>
<dbReference type="GO" id="GO:0005524">
    <property type="term" value="F:ATP binding"/>
    <property type="evidence" value="ECO:0007669"/>
    <property type="project" value="UniProtKB-KW"/>
</dbReference>
<dbReference type="GO" id="GO:0004715">
    <property type="term" value="F:non-membrane spanning protein tyrosine kinase activity"/>
    <property type="evidence" value="ECO:0007669"/>
    <property type="project" value="UniProtKB-EC"/>
</dbReference>
<keyword evidence="7" id="KW-0829">Tyrosine-protein kinase</keyword>
<dbReference type="InterPro" id="IPR005702">
    <property type="entry name" value="Wzc-like_C"/>
</dbReference>
<dbReference type="Gene3D" id="3.40.50.300">
    <property type="entry name" value="P-loop containing nucleotide triphosphate hydrolases"/>
    <property type="match status" value="1"/>
</dbReference>
<dbReference type="SUPFAM" id="SSF52540">
    <property type="entry name" value="P-loop containing nucleoside triphosphate hydrolases"/>
    <property type="match status" value="1"/>
</dbReference>
<dbReference type="GO" id="GO:0005886">
    <property type="term" value="C:plasma membrane"/>
    <property type="evidence" value="ECO:0007669"/>
    <property type="project" value="TreeGrafter"/>
</dbReference>
<evidence type="ECO:0000256" key="7">
    <source>
        <dbReference type="ARBA" id="ARBA00023137"/>
    </source>
</evidence>
<dbReference type="EMBL" id="JBBFGL010000013">
    <property type="protein sequence ID" value="MEJ5196830.1"/>
    <property type="molecule type" value="Genomic_DNA"/>
</dbReference>
<evidence type="ECO:0000256" key="8">
    <source>
        <dbReference type="ARBA" id="ARBA00051245"/>
    </source>
</evidence>
<keyword evidence="4" id="KW-0547">Nucleotide-binding</keyword>
<dbReference type="PANTHER" id="PTHR32309:SF13">
    <property type="entry name" value="FERRIC ENTEROBACTIN TRANSPORT PROTEIN FEPE"/>
    <property type="match status" value="1"/>
</dbReference>
<dbReference type="AlphaFoldDB" id="A0AB35YBW8"/>
<evidence type="ECO:0000256" key="2">
    <source>
        <dbReference type="ARBA" id="ARBA00011903"/>
    </source>
</evidence>
<reference evidence="10" key="1">
    <citation type="submission" date="2024-03" db="EMBL/GenBank/DDBJ databases">
        <authorList>
            <person name="Plomp N."/>
            <person name="Harmsen H.J."/>
        </authorList>
    </citation>
    <scope>NUCLEOTIDE SEQUENCE</scope>
    <source>
        <strain evidence="10">HTF-128</strain>
    </source>
</reference>
<comment type="similarity">
    <text evidence="1">Belongs to the CpsD/CapB family.</text>
</comment>